<dbReference type="Proteomes" id="UP001642484">
    <property type="component" value="Unassembled WGS sequence"/>
</dbReference>
<proteinExistence type="predicted"/>
<sequence>MCGTVIGTALEERSYSFWRLENYAEEHENRDENREFRSFHMHHGMSHDGSCGSNFPNLSAPAPGFISRADNVPVRGRCFSNWKVHVVFFFSETVFTGVLSWGKRTFC</sequence>
<comment type="caution">
    <text evidence="1">The sequence shown here is derived from an EMBL/GenBank/DDBJ whole genome shotgun (WGS) entry which is preliminary data.</text>
</comment>
<dbReference type="EMBL" id="CAXAMN010009003">
    <property type="protein sequence ID" value="CAK9027428.1"/>
    <property type="molecule type" value="Genomic_DNA"/>
</dbReference>
<organism evidence="1 2">
    <name type="scientific">Durusdinium trenchii</name>
    <dbReference type="NCBI Taxonomy" id="1381693"/>
    <lineage>
        <taxon>Eukaryota</taxon>
        <taxon>Sar</taxon>
        <taxon>Alveolata</taxon>
        <taxon>Dinophyceae</taxon>
        <taxon>Suessiales</taxon>
        <taxon>Symbiodiniaceae</taxon>
        <taxon>Durusdinium</taxon>
    </lineage>
</organism>
<accession>A0ABP0KL55</accession>
<reference evidence="1 2" key="1">
    <citation type="submission" date="2024-02" db="EMBL/GenBank/DDBJ databases">
        <authorList>
            <person name="Chen Y."/>
            <person name="Shah S."/>
            <person name="Dougan E. K."/>
            <person name="Thang M."/>
            <person name="Chan C."/>
        </authorList>
    </citation>
    <scope>NUCLEOTIDE SEQUENCE [LARGE SCALE GENOMIC DNA]</scope>
</reference>
<evidence type="ECO:0000313" key="1">
    <source>
        <dbReference type="EMBL" id="CAK9027428.1"/>
    </source>
</evidence>
<evidence type="ECO:0000313" key="2">
    <source>
        <dbReference type="Proteomes" id="UP001642484"/>
    </source>
</evidence>
<protein>
    <submittedName>
        <fullName evidence="1">Uncharacterized protein</fullName>
    </submittedName>
</protein>
<keyword evidence="2" id="KW-1185">Reference proteome</keyword>
<name>A0ABP0KL55_9DINO</name>
<gene>
    <name evidence="1" type="ORF">CCMP2556_LOCUS16758</name>
</gene>